<organism evidence="1">
    <name type="scientific">marine sediment metagenome</name>
    <dbReference type="NCBI Taxonomy" id="412755"/>
    <lineage>
        <taxon>unclassified sequences</taxon>
        <taxon>metagenomes</taxon>
        <taxon>ecological metagenomes</taxon>
    </lineage>
</organism>
<evidence type="ECO:0000313" key="1">
    <source>
        <dbReference type="EMBL" id="KKM70889.1"/>
    </source>
</evidence>
<gene>
    <name evidence="1" type="ORF">LCGC14_1436190</name>
</gene>
<accession>A0A0F9JM55</accession>
<name>A0A0F9JM55_9ZZZZ</name>
<reference evidence="1" key="1">
    <citation type="journal article" date="2015" name="Nature">
        <title>Complex archaea that bridge the gap between prokaryotes and eukaryotes.</title>
        <authorList>
            <person name="Spang A."/>
            <person name="Saw J.H."/>
            <person name="Jorgensen S.L."/>
            <person name="Zaremba-Niedzwiedzka K."/>
            <person name="Martijn J."/>
            <person name="Lind A.E."/>
            <person name="van Eijk R."/>
            <person name="Schleper C."/>
            <person name="Guy L."/>
            <person name="Ettema T.J."/>
        </authorList>
    </citation>
    <scope>NUCLEOTIDE SEQUENCE</scope>
</reference>
<dbReference type="EMBL" id="LAZR01009733">
    <property type="protein sequence ID" value="KKM70889.1"/>
    <property type="molecule type" value="Genomic_DNA"/>
</dbReference>
<dbReference type="AlphaFoldDB" id="A0A0F9JM55"/>
<protein>
    <recommendedName>
        <fullName evidence="2">Major tropism determinant N-terminal domain-containing protein</fullName>
    </recommendedName>
</protein>
<comment type="caution">
    <text evidence="1">The sequence shown here is derived from an EMBL/GenBank/DDBJ whole genome shotgun (WGS) entry which is preliminary data.</text>
</comment>
<proteinExistence type="predicted"/>
<sequence length="744" mass="72624">MSVKIGRQLEWAQNSIEVVRAKNTRGSALAVGDTVVLDTTNSSATEVAVTVTSTADDKAVFGMALEAIADGGYGLIQTKGPTALLTADASAAISVGDYLSAYSTATYAQKATSGKGGVFAIALEALGSSTGTIDAYIIGGAGRYDTAATSATFSSPTFDGAITIDGAVTVSSTRIITMAGSASATDALILTLGDILISDGHLDIVEADGVTDVLTLTHTGGIMASDEATLKITDGGDIASGGNMLRLVPTGTPDAASILLEIVGAGKIGQAIYVDGDPTGIDVVHLHGGGAMTNGFAVLGVTNDGNLATGGALVNLTLGGTPDTAARVFEIDGGSKDAIAMYIDSDAATNHAVHLIGAGDLANDKAMLCVETTATNLTAGSSLVRILDSGSAAGAGATVYGLLINMDGTNLEGLHVEAGTSLFVEAVTMGTTAKFYFRDTGLYLYSSTNGQLDIVADTTLAFSGASTFDSTVTAAGIVSVDATTASTSVTTGSIHTDGGLGVAKDLFLGGNLSIATAKKITTTAELTLNSVNPLTIQFGGVDWLQMDEAAISSFAAAGDTAGHAAYIETEDGGTDGGTASTGQAGGLYSFKTGDGSAAVTTDAVGGAGGALGLTGGAGAAADGTGTSGAGGTLTLTGGAGATSSGGTGTGGAGGDILLSPGALGAANGGTAGRSGRVVVADGRHLFVGVAATPGTTEGQNWIGLEDGGTDPTGTLANSLALYTPDAGDSLDFLHADGSTDSLGT</sequence>
<evidence type="ECO:0008006" key="2">
    <source>
        <dbReference type="Google" id="ProtNLM"/>
    </source>
</evidence>